<dbReference type="GO" id="GO:0000455">
    <property type="term" value="P:enzyme-directed rRNA pseudouridine synthesis"/>
    <property type="evidence" value="ECO:0007669"/>
    <property type="project" value="TreeGrafter"/>
</dbReference>
<dbReference type="AlphaFoldDB" id="A0A0U1Q292"/>
<dbReference type="RefSeq" id="WP_046740816.1">
    <property type="nucleotide sequence ID" value="NZ_LBNQ01000012.1"/>
</dbReference>
<accession>A0A0U1Q292</accession>
<name>A0A0U1Q292_9BURK</name>
<dbReference type="STRING" id="1610491.AAV94_02905"/>
<dbReference type="OrthoDB" id="9785808at2"/>
<dbReference type="Proteomes" id="UP000050580">
    <property type="component" value="Unassembled WGS sequence"/>
</dbReference>
<proteinExistence type="predicted"/>
<dbReference type="PANTHER" id="PTHR21600">
    <property type="entry name" value="MITOCHONDRIAL RNA PSEUDOURIDINE SYNTHASE"/>
    <property type="match status" value="1"/>
</dbReference>
<dbReference type="InterPro" id="IPR020103">
    <property type="entry name" value="PsdUridine_synth_cat_dom_sf"/>
</dbReference>
<dbReference type="InterPro" id="IPR006145">
    <property type="entry name" value="PsdUridine_synth_RsuA/RluA"/>
</dbReference>
<sequence>MKSDLPGWSRVGVPPRAPGTVLAFLRQRFPRVEEAVWRQRLAAGQVCNAAGKPLAADMPVAVTTHLLYRRTVQQEVPVPFAHTVLHQDSALVVVDKPHFLPTAPAGQHAAQTLLTRLQRQLGLPQLSPLHRLDKDTAGVVLFCADPALRDAYHSLFRNRQVDKVYEAVARWHVRFATPVVHRSRLEPGGPRFFTMMEVPGEPNSQTSMEVIARHGAWALYRLRPESGRKHQLRVHMAALGVPIRHDAFYPAINDPPEGDFSRPLQLLARRIAFNDPLTGALRVFESRRQLQWPPPEAA</sequence>
<dbReference type="GO" id="GO:0140098">
    <property type="term" value="F:catalytic activity, acting on RNA"/>
    <property type="evidence" value="ECO:0007669"/>
    <property type="project" value="UniProtKB-ARBA"/>
</dbReference>
<reference evidence="2 3" key="1">
    <citation type="submission" date="2015-05" db="EMBL/GenBank/DDBJ databases">
        <title>Draft genome sequence of Lampropedia sp. CT6, isolated from the microbial mat of a hot water spring, located at Manikaran, India.</title>
        <authorList>
            <person name="Tripathi C."/>
            <person name="Rani P."/>
            <person name="Mahato N.K."/>
            <person name="Lal R."/>
        </authorList>
    </citation>
    <scope>NUCLEOTIDE SEQUENCE [LARGE SCALE GENOMIC DNA]</scope>
    <source>
        <strain evidence="2 3">CT6</strain>
    </source>
</reference>
<evidence type="ECO:0000313" key="2">
    <source>
        <dbReference type="EMBL" id="KKW68888.1"/>
    </source>
</evidence>
<evidence type="ECO:0000259" key="1">
    <source>
        <dbReference type="Pfam" id="PF00849"/>
    </source>
</evidence>
<dbReference type="EMBL" id="LBNQ01000012">
    <property type="protein sequence ID" value="KKW68888.1"/>
    <property type="molecule type" value="Genomic_DNA"/>
</dbReference>
<dbReference type="Gene3D" id="3.30.2350.10">
    <property type="entry name" value="Pseudouridine synthase"/>
    <property type="match status" value="1"/>
</dbReference>
<dbReference type="InterPro" id="IPR050188">
    <property type="entry name" value="RluA_PseudoU_synthase"/>
</dbReference>
<dbReference type="PROSITE" id="PS01129">
    <property type="entry name" value="PSI_RLU"/>
    <property type="match status" value="1"/>
</dbReference>
<dbReference type="GO" id="GO:0003723">
    <property type="term" value="F:RNA binding"/>
    <property type="evidence" value="ECO:0007669"/>
    <property type="project" value="InterPro"/>
</dbReference>
<evidence type="ECO:0000313" key="3">
    <source>
        <dbReference type="Proteomes" id="UP000050580"/>
    </source>
</evidence>
<dbReference type="SUPFAM" id="SSF55120">
    <property type="entry name" value="Pseudouridine synthase"/>
    <property type="match status" value="1"/>
</dbReference>
<dbReference type="InterPro" id="IPR006224">
    <property type="entry name" value="PsdUridine_synth_RluA-like_CS"/>
</dbReference>
<dbReference type="Pfam" id="PF00849">
    <property type="entry name" value="PseudoU_synth_2"/>
    <property type="match status" value="1"/>
</dbReference>
<protein>
    <submittedName>
        <fullName evidence="2">Pseudouridine synthase</fullName>
    </submittedName>
</protein>
<feature type="domain" description="Pseudouridine synthase RsuA/RluA-like" evidence="1">
    <location>
        <begin position="91"/>
        <end position="238"/>
    </location>
</feature>
<comment type="caution">
    <text evidence="2">The sequence shown here is derived from an EMBL/GenBank/DDBJ whole genome shotgun (WGS) entry which is preliminary data.</text>
</comment>
<gene>
    <name evidence="2" type="ORF">AAV94_02905</name>
</gene>
<keyword evidence="3" id="KW-1185">Reference proteome</keyword>
<dbReference type="PANTHER" id="PTHR21600:SF84">
    <property type="entry name" value="PSEUDOURIDINE SYNTHASE RSUA_RLUA-LIKE DOMAIN-CONTAINING PROTEIN"/>
    <property type="match status" value="1"/>
</dbReference>
<dbReference type="GO" id="GO:0009982">
    <property type="term" value="F:pseudouridine synthase activity"/>
    <property type="evidence" value="ECO:0007669"/>
    <property type="project" value="InterPro"/>
</dbReference>
<dbReference type="PATRIC" id="fig|1610491.3.peg.610"/>
<organism evidence="2 3">
    <name type="scientific">Lampropedia cohaerens</name>
    <dbReference type="NCBI Taxonomy" id="1610491"/>
    <lineage>
        <taxon>Bacteria</taxon>
        <taxon>Pseudomonadati</taxon>
        <taxon>Pseudomonadota</taxon>
        <taxon>Betaproteobacteria</taxon>
        <taxon>Burkholderiales</taxon>
        <taxon>Comamonadaceae</taxon>
        <taxon>Lampropedia</taxon>
    </lineage>
</organism>